<evidence type="ECO:0000313" key="2">
    <source>
        <dbReference type="Proteomes" id="UP000233782"/>
    </source>
</evidence>
<protein>
    <submittedName>
        <fullName evidence="1">Uncharacterized protein</fullName>
    </submittedName>
</protein>
<proteinExistence type="predicted"/>
<sequence length="252" mass="28058">MSNDSTLIILEDKSTWPQEVMDFVAPDMARISQERELELAKNLEGKSWLSTIPDSIYVQTQQHLATILRRYSIKAYHATKLPMPEIVLRTGLLPLSDQTLATALSEVVAALPSSDSGKEAQKELNQFVRSEAFENQRGLVWVYLTELQTQQYDSQDLLEFYGGRALRAALANKRYKYFPLLKRLGVPVLITCSVRIADAAEAQVYDLAKLMLDNLLDAANGLAPRSIAAELAISAPVPATAVFEVNELLQYA</sequence>
<keyword evidence="2" id="KW-1185">Reference proteome</keyword>
<reference evidence="1 2" key="1">
    <citation type="submission" date="2017-12" db="EMBL/GenBank/DDBJ databases">
        <title>Genomic Encyclopedia of Type Strains, Phase III (KMG-III): the genomes of soil and plant-associated and newly described type strains.</title>
        <authorList>
            <person name="Whitman W."/>
        </authorList>
    </citation>
    <scope>NUCLEOTIDE SEQUENCE [LARGE SCALE GENOMIC DNA]</scope>
    <source>
        <strain evidence="1 2">LP43</strain>
    </source>
</reference>
<dbReference type="EMBL" id="PJMU01000002">
    <property type="protein sequence ID" value="PKV66648.1"/>
    <property type="molecule type" value="Genomic_DNA"/>
</dbReference>
<dbReference type="Proteomes" id="UP000233782">
    <property type="component" value="Unassembled WGS sequence"/>
</dbReference>
<gene>
    <name evidence="1" type="ORF">BD749_1778</name>
</gene>
<accession>A0A2N3UB92</accession>
<dbReference type="AlphaFoldDB" id="A0A2N3UB92"/>
<organism evidence="1 2">
    <name type="scientific">Pontibacter ramchanderi</name>
    <dbReference type="NCBI Taxonomy" id="1179743"/>
    <lineage>
        <taxon>Bacteria</taxon>
        <taxon>Pseudomonadati</taxon>
        <taxon>Bacteroidota</taxon>
        <taxon>Cytophagia</taxon>
        <taxon>Cytophagales</taxon>
        <taxon>Hymenobacteraceae</taxon>
        <taxon>Pontibacter</taxon>
    </lineage>
</organism>
<name>A0A2N3UB92_9BACT</name>
<comment type="caution">
    <text evidence="1">The sequence shown here is derived from an EMBL/GenBank/DDBJ whole genome shotgun (WGS) entry which is preliminary data.</text>
</comment>
<evidence type="ECO:0000313" key="1">
    <source>
        <dbReference type="EMBL" id="PKV66648.1"/>
    </source>
</evidence>